<gene>
    <name evidence="1" type="ORF">HXO61_08980</name>
</gene>
<proteinExistence type="predicted"/>
<protein>
    <submittedName>
        <fullName evidence="1">Uncharacterized protein</fullName>
    </submittedName>
</protein>
<organism evidence="1 2">
    <name type="scientific">Rothia mucilaginosa</name>
    <dbReference type="NCBI Taxonomy" id="43675"/>
    <lineage>
        <taxon>Bacteria</taxon>
        <taxon>Bacillati</taxon>
        <taxon>Actinomycetota</taxon>
        <taxon>Actinomycetes</taxon>
        <taxon>Micrococcales</taxon>
        <taxon>Micrococcaceae</taxon>
        <taxon>Rothia</taxon>
    </lineage>
</organism>
<dbReference type="EMBL" id="JABZXO010000031">
    <property type="protein sequence ID" value="MBF1658042.1"/>
    <property type="molecule type" value="Genomic_DNA"/>
</dbReference>
<dbReference type="RefSeq" id="WP_303945641.1">
    <property type="nucleotide sequence ID" value="NZ_JABZXO010000031.1"/>
</dbReference>
<sequence length="268" mass="29806">MSVSIDVCLVMGPGGELALSPALDNSPGSLYVASAECVELKELAEEGRTFEEWVVEDFIGSLEEYLDDLKDAVFYRCATDKRVRAWLTERGFILPVLRYGHRLGANGVPHLANTGADYRQQVDRLISFDLMRYGNGPACIRMNREPALSRFIAVEDPRNPRWVLQRWDWNAEGWADYGVAQSAVSSGCLWPSEVFFSKYGDLADVTHQLAGDHACALEEALDALSLDGTKHRVDPFVRYIGTGAQCGLALKHYARVYEGEVITLGRPE</sequence>
<comment type="caution">
    <text evidence="1">The sequence shown here is derived from an EMBL/GenBank/DDBJ whole genome shotgun (WGS) entry which is preliminary data.</text>
</comment>
<evidence type="ECO:0000313" key="2">
    <source>
        <dbReference type="Proteomes" id="UP000770330"/>
    </source>
</evidence>
<reference evidence="1" key="1">
    <citation type="submission" date="2020-04" db="EMBL/GenBank/DDBJ databases">
        <title>Deep metagenomics examines the oral microbiome during advanced dental caries in children, revealing novel taxa and co-occurrences with host molecules.</title>
        <authorList>
            <person name="Baker J.L."/>
            <person name="Morton J.T."/>
            <person name="Dinis M."/>
            <person name="Alvarez R."/>
            <person name="Tran N.C."/>
            <person name="Knight R."/>
            <person name="Edlund A."/>
        </authorList>
    </citation>
    <scope>NUCLEOTIDE SEQUENCE</scope>
    <source>
        <strain evidence="1">JCVI_39_bin.18</strain>
    </source>
</reference>
<dbReference type="AlphaFoldDB" id="A0A930L7Z7"/>
<name>A0A930L7Z7_9MICC</name>
<evidence type="ECO:0000313" key="1">
    <source>
        <dbReference type="EMBL" id="MBF1658042.1"/>
    </source>
</evidence>
<accession>A0A930L7Z7</accession>
<dbReference type="Proteomes" id="UP000770330">
    <property type="component" value="Unassembled WGS sequence"/>
</dbReference>